<dbReference type="GO" id="GO:0022857">
    <property type="term" value="F:transmembrane transporter activity"/>
    <property type="evidence" value="ECO:0007669"/>
    <property type="project" value="InterPro"/>
</dbReference>
<dbReference type="Gene3D" id="1.10.3470.10">
    <property type="entry name" value="ABC transporter involved in vitamin B12 uptake, BtuC"/>
    <property type="match status" value="1"/>
</dbReference>
<evidence type="ECO:0000256" key="2">
    <source>
        <dbReference type="ARBA" id="ARBA00007935"/>
    </source>
</evidence>
<evidence type="ECO:0000313" key="9">
    <source>
        <dbReference type="EMBL" id="KAA5803965.1"/>
    </source>
</evidence>
<name>A0A5M6ZIX3_9PROT</name>
<evidence type="ECO:0000256" key="3">
    <source>
        <dbReference type="ARBA" id="ARBA00022448"/>
    </source>
</evidence>
<accession>A0A5M6ZIX3</accession>
<dbReference type="InterPro" id="IPR037294">
    <property type="entry name" value="ABC_BtuC-like"/>
</dbReference>
<gene>
    <name evidence="9" type="ORF">F1654_09250</name>
</gene>
<sequence length="329" mass="32530">MTRLQLNGVLALTGLAAILAGLMAGSAPLSLADTLAGLIGAGPDGARLIVLEIRLPRVLAAFLTGAALGASGALLQGLLRNPLADPGVLGVSAMAALGAVIAIWFGLSALSAFAVPVMAIAFAGLAAAVLAGLAATRLSVVQLILAGVGLSSFAGALSALAMNLAPTPFTLSDLVNWLMGSVANRSFADLALAAPFWIAGAVIAVFALPGLRALTLGEETAASLGADITRTRLCAIIASALLTGGAVAVAGIIGFVGIVAPHLVRPLVRHDPGDLVLPSALAAGALLALADLALRLAPFPQELKLGVAAALVGAPAFIWIAARSRSIGR</sequence>
<dbReference type="AlphaFoldDB" id="A0A5M6ZIX3"/>
<feature type="transmembrane region" description="Helical" evidence="8">
    <location>
        <begin position="233"/>
        <end position="263"/>
    </location>
</feature>
<feature type="transmembrane region" description="Helical" evidence="8">
    <location>
        <begin position="305"/>
        <end position="322"/>
    </location>
</feature>
<evidence type="ECO:0000313" key="10">
    <source>
        <dbReference type="Proteomes" id="UP000325122"/>
    </source>
</evidence>
<evidence type="ECO:0000256" key="7">
    <source>
        <dbReference type="ARBA" id="ARBA00023136"/>
    </source>
</evidence>
<keyword evidence="4" id="KW-1003">Cell membrane</keyword>
<dbReference type="PANTHER" id="PTHR30472:SF25">
    <property type="entry name" value="ABC TRANSPORTER PERMEASE PROTEIN MJ0876-RELATED"/>
    <property type="match status" value="1"/>
</dbReference>
<dbReference type="InterPro" id="IPR000522">
    <property type="entry name" value="ABC_transptr_permease_BtuC"/>
</dbReference>
<reference evidence="9 10" key="1">
    <citation type="submission" date="2019-09" db="EMBL/GenBank/DDBJ databases">
        <authorList>
            <person name="Kevbrin V."/>
            <person name="Grouzdev D.S."/>
        </authorList>
    </citation>
    <scope>NUCLEOTIDE SEQUENCE [LARGE SCALE GENOMIC DNA]</scope>
    <source>
        <strain evidence="9 10">G-192</strain>
    </source>
</reference>
<evidence type="ECO:0000256" key="5">
    <source>
        <dbReference type="ARBA" id="ARBA00022692"/>
    </source>
</evidence>
<dbReference type="GO" id="GO:0005886">
    <property type="term" value="C:plasma membrane"/>
    <property type="evidence" value="ECO:0007669"/>
    <property type="project" value="UniProtKB-SubCell"/>
</dbReference>
<dbReference type="Pfam" id="PF01032">
    <property type="entry name" value="FecCD"/>
    <property type="match status" value="1"/>
</dbReference>
<comment type="caution">
    <text evidence="9">The sequence shown here is derived from an EMBL/GenBank/DDBJ whole genome shotgun (WGS) entry which is preliminary data.</text>
</comment>
<feature type="transmembrane region" description="Helical" evidence="8">
    <location>
        <begin position="186"/>
        <end position="208"/>
    </location>
</feature>
<evidence type="ECO:0000256" key="4">
    <source>
        <dbReference type="ARBA" id="ARBA00022475"/>
    </source>
</evidence>
<feature type="transmembrane region" description="Helical" evidence="8">
    <location>
        <begin position="275"/>
        <end position="293"/>
    </location>
</feature>
<dbReference type="RefSeq" id="WP_150023232.1">
    <property type="nucleotide sequence ID" value="NZ_VWOJ01000002.1"/>
</dbReference>
<comment type="subcellular location">
    <subcellularLocation>
        <location evidence="1">Cell membrane</location>
        <topology evidence="1">Multi-pass membrane protein</topology>
    </subcellularLocation>
</comment>
<proteinExistence type="inferred from homology"/>
<keyword evidence="10" id="KW-1185">Reference proteome</keyword>
<dbReference type="EMBL" id="VWOJ01000002">
    <property type="protein sequence ID" value="KAA5803965.1"/>
    <property type="molecule type" value="Genomic_DNA"/>
</dbReference>
<comment type="similarity">
    <text evidence="2">Belongs to the binding-protein-dependent transport system permease family. FecCD subfamily.</text>
</comment>
<dbReference type="CDD" id="cd06550">
    <property type="entry name" value="TM_ABC_iron-siderophores_like"/>
    <property type="match status" value="1"/>
</dbReference>
<keyword evidence="6 8" id="KW-1133">Transmembrane helix</keyword>
<keyword evidence="7 8" id="KW-0472">Membrane</keyword>
<feature type="transmembrane region" description="Helical" evidence="8">
    <location>
        <begin position="56"/>
        <end position="75"/>
    </location>
</feature>
<feature type="transmembrane region" description="Helical" evidence="8">
    <location>
        <begin position="87"/>
        <end position="107"/>
    </location>
</feature>
<feature type="transmembrane region" description="Helical" evidence="8">
    <location>
        <begin position="113"/>
        <end position="136"/>
    </location>
</feature>
<protein>
    <submittedName>
        <fullName evidence="9">Iron ABC transporter permease</fullName>
    </submittedName>
</protein>
<feature type="transmembrane region" description="Helical" evidence="8">
    <location>
        <begin position="143"/>
        <end position="166"/>
    </location>
</feature>
<dbReference type="SUPFAM" id="SSF81345">
    <property type="entry name" value="ABC transporter involved in vitamin B12 uptake, BtuC"/>
    <property type="match status" value="1"/>
</dbReference>
<dbReference type="PANTHER" id="PTHR30472">
    <property type="entry name" value="FERRIC ENTEROBACTIN TRANSPORT SYSTEM PERMEASE PROTEIN"/>
    <property type="match status" value="1"/>
</dbReference>
<dbReference type="Proteomes" id="UP000325122">
    <property type="component" value="Unassembled WGS sequence"/>
</dbReference>
<keyword evidence="5 8" id="KW-0812">Transmembrane</keyword>
<evidence type="ECO:0000256" key="1">
    <source>
        <dbReference type="ARBA" id="ARBA00004651"/>
    </source>
</evidence>
<keyword evidence="3" id="KW-0813">Transport</keyword>
<evidence type="ECO:0000256" key="8">
    <source>
        <dbReference type="SAM" id="Phobius"/>
    </source>
</evidence>
<evidence type="ECO:0000256" key="6">
    <source>
        <dbReference type="ARBA" id="ARBA00022989"/>
    </source>
</evidence>
<organism evidence="9 10">
    <name type="scientific">Alkalicaulis satelles</name>
    <dbReference type="NCBI Taxonomy" id="2609175"/>
    <lineage>
        <taxon>Bacteria</taxon>
        <taxon>Pseudomonadati</taxon>
        <taxon>Pseudomonadota</taxon>
        <taxon>Alphaproteobacteria</taxon>
        <taxon>Maricaulales</taxon>
        <taxon>Maricaulaceae</taxon>
        <taxon>Alkalicaulis</taxon>
    </lineage>
</organism>